<proteinExistence type="predicted"/>
<comment type="caution">
    <text evidence="1">The sequence shown here is derived from an EMBL/GenBank/DDBJ whole genome shotgun (WGS) entry which is preliminary data.</text>
</comment>
<dbReference type="Proteomes" id="UP000821845">
    <property type="component" value="Chromosome 3"/>
</dbReference>
<name>A0ACB7SJR7_HYAAI</name>
<keyword evidence="2" id="KW-1185">Reference proteome</keyword>
<organism evidence="1 2">
    <name type="scientific">Hyalomma asiaticum</name>
    <name type="common">Tick</name>
    <dbReference type="NCBI Taxonomy" id="266040"/>
    <lineage>
        <taxon>Eukaryota</taxon>
        <taxon>Metazoa</taxon>
        <taxon>Ecdysozoa</taxon>
        <taxon>Arthropoda</taxon>
        <taxon>Chelicerata</taxon>
        <taxon>Arachnida</taxon>
        <taxon>Acari</taxon>
        <taxon>Parasitiformes</taxon>
        <taxon>Ixodida</taxon>
        <taxon>Ixodoidea</taxon>
        <taxon>Ixodidae</taxon>
        <taxon>Hyalomminae</taxon>
        <taxon>Hyalomma</taxon>
    </lineage>
</organism>
<evidence type="ECO:0000313" key="2">
    <source>
        <dbReference type="Proteomes" id="UP000821845"/>
    </source>
</evidence>
<sequence length="884" mass="96215">MAESFDAETRTERLSRDRTIVKEARQRRDPVRATVLEFKDWNDEIAKDEMYWRQMFQWFCEENFVATRTGDRRTADKVTLKIKLSAFNFQLAAPSPVPKGDEAHGPRLLLEPPSVVRFSSETGSVLQCTAEGRPVPTISWEMADGSPAHAVPGIREFRSDGSLVLRPYGSSQFLAEVHSATYRCVASNNQGRVKGRLVHVRGVVPESLVLSVPDVYAIRGNAAVLRCHLPTSVKDYVTVTSWIRSDGLTVPNMLTMGHKGGENKHVMLPTGELIVREVTASEAFHSYRCQVHDALTGHSHLSSAAGKVIVTEPLGKLAPRMMESRRSMQAEQGKQAVLPCIAQGHPSPREGVTKHIGNHCIQTSLYLHVWISMPKACGLNKSKPTKAIQGCYTEHGGGANLSCSVSGRPVESVLWTHDGVPLFAPSSSSGSTGTGSGKITSVSGSANVVLLSRDVLRIAPVERRDSGMYQCLVYNRQDSAQGTAQIIVTEDPPVLEHAFPEVQVTPGSSASLKCSASGNPLPQVTWTLDGEVVPEHYHVRIGDYVSSERLVHSYVNLTSVRVEDGGLYSCVARNSAGQASHSARLVVPGKPVARRPTANVTALAGHTVRLYCPVAGYPIHSIAWQKAPPVVSPFNFPDDLTEGKRAGAACIVSDGDPPISIGWLKDGRPLDEKALGASASRTNDYTSFLSIVAVRQELHRGLYTCVASNPAASANYTAPMLVRVGPRWRHEPADKAAILGQPLIFDCQAHGFPIPVIRWKKERLSEDGSRQFTTITSSSRSRVLENGSLVINEVERSDAGRYLCQIQNGVGSGISTVVKLDVHGFAIQHYAIISPSQHDYNILSTSNQRLHHCFTAGCNCSQLASSSEHGGDYIQRKYIERLLG</sequence>
<reference evidence="1" key="1">
    <citation type="submission" date="2020-05" db="EMBL/GenBank/DDBJ databases">
        <title>Large-scale comparative analyses of tick genomes elucidate their genetic diversity and vector capacities.</title>
        <authorList>
            <person name="Jia N."/>
            <person name="Wang J."/>
            <person name="Shi W."/>
            <person name="Du L."/>
            <person name="Sun Y."/>
            <person name="Zhan W."/>
            <person name="Jiang J."/>
            <person name="Wang Q."/>
            <person name="Zhang B."/>
            <person name="Ji P."/>
            <person name="Sakyi L.B."/>
            <person name="Cui X."/>
            <person name="Yuan T."/>
            <person name="Jiang B."/>
            <person name="Yang W."/>
            <person name="Lam T.T.-Y."/>
            <person name="Chang Q."/>
            <person name="Ding S."/>
            <person name="Wang X."/>
            <person name="Zhu J."/>
            <person name="Ruan X."/>
            <person name="Zhao L."/>
            <person name="Wei J."/>
            <person name="Que T."/>
            <person name="Du C."/>
            <person name="Cheng J."/>
            <person name="Dai P."/>
            <person name="Han X."/>
            <person name="Huang E."/>
            <person name="Gao Y."/>
            <person name="Liu J."/>
            <person name="Shao H."/>
            <person name="Ye R."/>
            <person name="Li L."/>
            <person name="Wei W."/>
            <person name="Wang X."/>
            <person name="Wang C."/>
            <person name="Yang T."/>
            <person name="Huo Q."/>
            <person name="Li W."/>
            <person name="Guo W."/>
            <person name="Chen H."/>
            <person name="Zhou L."/>
            <person name="Ni X."/>
            <person name="Tian J."/>
            <person name="Zhou Y."/>
            <person name="Sheng Y."/>
            <person name="Liu T."/>
            <person name="Pan Y."/>
            <person name="Xia L."/>
            <person name="Li J."/>
            <person name="Zhao F."/>
            <person name="Cao W."/>
        </authorList>
    </citation>
    <scope>NUCLEOTIDE SEQUENCE</scope>
    <source>
        <strain evidence="1">Hyas-2018</strain>
    </source>
</reference>
<gene>
    <name evidence="1" type="ORF">HPB50_002491</name>
</gene>
<dbReference type="EMBL" id="CM023483">
    <property type="protein sequence ID" value="KAH6934958.1"/>
    <property type="molecule type" value="Genomic_DNA"/>
</dbReference>
<protein>
    <submittedName>
        <fullName evidence="1">Uncharacterized protein</fullName>
    </submittedName>
</protein>
<accession>A0ACB7SJR7</accession>
<evidence type="ECO:0000313" key="1">
    <source>
        <dbReference type="EMBL" id="KAH6934958.1"/>
    </source>
</evidence>